<evidence type="ECO:0000313" key="3">
    <source>
        <dbReference type="EMBL" id="EOS52541.1"/>
    </source>
</evidence>
<accession>R9L264</accession>
<evidence type="ECO:0000256" key="1">
    <source>
        <dbReference type="SAM" id="MobiDB-lite"/>
    </source>
</evidence>
<proteinExistence type="predicted"/>
<dbReference type="GeneID" id="82192010"/>
<feature type="domain" description="DUF6440" evidence="2">
    <location>
        <begin position="69"/>
        <end position="105"/>
    </location>
</feature>
<name>R9L264_9ACTN</name>
<feature type="region of interest" description="Disordered" evidence="1">
    <location>
        <begin position="35"/>
        <end position="55"/>
    </location>
</feature>
<feature type="region of interest" description="Disordered" evidence="1">
    <location>
        <begin position="107"/>
        <end position="129"/>
    </location>
</feature>
<keyword evidence="4" id="KW-1185">Reference proteome</keyword>
<reference evidence="3 4" key="1">
    <citation type="submission" date="2013-04" db="EMBL/GenBank/DDBJ databases">
        <title>The Genome Sequence of Enterorhabdus caecimuris B7.</title>
        <authorList>
            <consortium name="The Broad Institute Genomics Platform"/>
            <consortium name="The Broad Institute Genome Sequencing Center for Infectious Disease"/>
            <person name="Earl A."/>
            <person name="Xavier R."/>
            <person name="Elson C."/>
            <person name="Duck W."/>
            <person name="Walker B."/>
            <person name="Young S."/>
            <person name="Zeng Q."/>
            <person name="Gargeya S."/>
            <person name="Fitzgerald M."/>
            <person name="Haas B."/>
            <person name="Abouelleil A."/>
            <person name="Allen A.W."/>
            <person name="Alvarado L."/>
            <person name="Arachchi H.M."/>
            <person name="Berlin A.M."/>
            <person name="Chapman S.B."/>
            <person name="Gainer-Dewar J."/>
            <person name="Goldberg J."/>
            <person name="Griggs A."/>
            <person name="Gujja S."/>
            <person name="Hansen M."/>
            <person name="Howarth C."/>
            <person name="Imamovic A."/>
            <person name="Ireland A."/>
            <person name="Larimer J."/>
            <person name="McCowan C."/>
            <person name="Murphy C."/>
            <person name="Pearson M."/>
            <person name="Poon T.W."/>
            <person name="Priest M."/>
            <person name="Roberts A."/>
            <person name="Saif S."/>
            <person name="Shea T."/>
            <person name="Sisk P."/>
            <person name="Sykes S."/>
            <person name="Wortman J."/>
            <person name="Nusbaum C."/>
            <person name="Birren B."/>
        </authorList>
    </citation>
    <scope>NUCLEOTIDE SEQUENCE [LARGE SCALE GENOMIC DNA]</scope>
    <source>
        <strain evidence="3 4">B7</strain>
    </source>
</reference>
<dbReference type="HOGENOM" id="CLU_1388349_0_0_11"/>
<comment type="caution">
    <text evidence="3">The sequence shown here is derived from an EMBL/GenBank/DDBJ whole genome shotgun (WGS) entry which is preliminary data.</text>
</comment>
<evidence type="ECO:0000259" key="2">
    <source>
        <dbReference type="Pfam" id="PF20037"/>
    </source>
</evidence>
<sequence length="196" mass="20551">MRKENVSILAFCAVIVFALVAQLALAEFLAERDDAGTSDNSLESNSVDGDSDSGDVRERLECTEEFYPVAVITDNMTGVQYLFVGNNAHEGGLTVLVGADGKPVIAEEAGTSNNRPESDSVDGDSDFSDAQGRFKGTEDLQRVAVITDNVTGAQYLYVAAKWGISGGLVVLVDADGNPLIAEEAANAASNQAAGER</sequence>
<dbReference type="RefSeq" id="WP_016308805.1">
    <property type="nucleotide sequence ID" value="NZ_KE159646.1"/>
</dbReference>
<dbReference type="EMBL" id="ASSY01000005">
    <property type="protein sequence ID" value="EOS52541.1"/>
    <property type="molecule type" value="Genomic_DNA"/>
</dbReference>
<dbReference type="InterPro" id="IPR045515">
    <property type="entry name" value="DUF6440"/>
</dbReference>
<gene>
    <name evidence="3" type="ORF">C811_00577</name>
</gene>
<dbReference type="AlphaFoldDB" id="R9L264"/>
<feature type="domain" description="DUF6440" evidence="2">
    <location>
        <begin position="137"/>
        <end position="180"/>
    </location>
</feature>
<dbReference type="Proteomes" id="UP000014204">
    <property type="component" value="Unassembled WGS sequence"/>
</dbReference>
<protein>
    <recommendedName>
        <fullName evidence="2">DUF6440 domain-containing protein</fullName>
    </recommendedName>
</protein>
<dbReference type="Pfam" id="PF20037">
    <property type="entry name" value="DUF6440"/>
    <property type="match status" value="2"/>
</dbReference>
<organism evidence="3 4">
    <name type="scientific">Adlercreutzia caecimuris B7</name>
    <dbReference type="NCBI Taxonomy" id="1235794"/>
    <lineage>
        <taxon>Bacteria</taxon>
        <taxon>Bacillati</taxon>
        <taxon>Actinomycetota</taxon>
        <taxon>Coriobacteriia</taxon>
        <taxon>Eggerthellales</taxon>
        <taxon>Eggerthellaceae</taxon>
        <taxon>Adlercreutzia</taxon>
    </lineage>
</organism>
<evidence type="ECO:0000313" key="4">
    <source>
        <dbReference type="Proteomes" id="UP000014204"/>
    </source>
</evidence>